<comment type="caution">
    <text evidence="1">The sequence shown here is derived from an EMBL/GenBank/DDBJ whole genome shotgun (WGS) entry which is preliminary data.</text>
</comment>
<dbReference type="EMBL" id="JANAVB010041417">
    <property type="protein sequence ID" value="KAJ6796271.1"/>
    <property type="molecule type" value="Genomic_DNA"/>
</dbReference>
<keyword evidence="2" id="KW-1185">Reference proteome</keyword>
<evidence type="ECO:0008006" key="3">
    <source>
        <dbReference type="Google" id="ProtNLM"/>
    </source>
</evidence>
<dbReference type="GO" id="GO:0004534">
    <property type="term" value="F:5'-3' RNA exonuclease activity"/>
    <property type="evidence" value="ECO:0007669"/>
    <property type="project" value="TreeGrafter"/>
</dbReference>
<reference evidence="1" key="1">
    <citation type="journal article" date="2023" name="GigaByte">
        <title>Genome assembly of the bearded iris, Iris pallida Lam.</title>
        <authorList>
            <person name="Bruccoleri R.E."/>
            <person name="Oakeley E.J."/>
            <person name="Faust A.M.E."/>
            <person name="Altorfer M."/>
            <person name="Dessus-Babus S."/>
            <person name="Burckhardt D."/>
            <person name="Oertli M."/>
            <person name="Naumann U."/>
            <person name="Petersen F."/>
            <person name="Wong J."/>
        </authorList>
    </citation>
    <scope>NUCLEOTIDE SEQUENCE</scope>
    <source>
        <strain evidence="1">GSM-AAB239-AS_SAM_17_03QT</strain>
    </source>
</reference>
<dbReference type="Proteomes" id="UP001140949">
    <property type="component" value="Unassembled WGS sequence"/>
</dbReference>
<evidence type="ECO:0000313" key="2">
    <source>
        <dbReference type="Proteomes" id="UP001140949"/>
    </source>
</evidence>
<gene>
    <name evidence="1" type="ORF">M6B38_223225</name>
</gene>
<dbReference type="Gene3D" id="1.10.150.650">
    <property type="match status" value="1"/>
</dbReference>
<dbReference type="GO" id="GO:0035312">
    <property type="term" value="F:5'-3' DNA exonuclease activity"/>
    <property type="evidence" value="ECO:0007669"/>
    <property type="project" value="TreeGrafter"/>
</dbReference>
<dbReference type="AlphaFoldDB" id="A0AAX6DX39"/>
<evidence type="ECO:0000313" key="1">
    <source>
        <dbReference type="EMBL" id="KAJ6796271.1"/>
    </source>
</evidence>
<dbReference type="SUPFAM" id="SSF89550">
    <property type="entry name" value="PHP domain-like"/>
    <property type="match status" value="1"/>
</dbReference>
<name>A0AAX6DX39_IRIPA</name>
<dbReference type="PANTHER" id="PTHR42924:SF3">
    <property type="entry name" value="POLYMERASE_HISTIDINOL PHOSPHATASE N-TERMINAL DOMAIN-CONTAINING PROTEIN"/>
    <property type="match status" value="1"/>
</dbReference>
<sequence length="252" mass="27448">MLLKLSKLKMPLKWEHVCKIAGKGVAPGRVHVARAMVEAGHVENLKQAFSKYLYDGGPAYATGNEPFAEEVVQLICRTGGLSALAHPWALKNPVAVIRNLKSAGLHAMEVYRSDGKVSGFSDLADTYELVKLGGSDYHGRGGHDESDLGSVNLPVIAVCRFLKLARPIWCSATKEILLSFAEEPTDVNLEKITMFGKPNSLKKSFVSANVVDLCLSSWLTTEEREDDEFEAIRMKFSQNTIGGKGCPLPVAS</sequence>
<accession>A0AAX6DX39</accession>
<dbReference type="FunFam" id="1.10.150.650:FF:000002">
    <property type="entry name" value="PHP domain-containing protein"/>
    <property type="match status" value="1"/>
</dbReference>
<protein>
    <recommendedName>
        <fullName evidence="3">Protein trpH</fullName>
    </recommendedName>
</protein>
<dbReference type="InterPro" id="IPR016195">
    <property type="entry name" value="Pol/histidinol_Pase-like"/>
</dbReference>
<reference evidence="1" key="2">
    <citation type="submission" date="2023-04" db="EMBL/GenBank/DDBJ databases">
        <authorList>
            <person name="Bruccoleri R.E."/>
            <person name="Oakeley E.J."/>
            <person name="Faust A.-M."/>
            <person name="Dessus-Babus S."/>
            <person name="Altorfer M."/>
            <person name="Burckhardt D."/>
            <person name="Oertli M."/>
            <person name="Naumann U."/>
            <person name="Petersen F."/>
            <person name="Wong J."/>
        </authorList>
    </citation>
    <scope>NUCLEOTIDE SEQUENCE</scope>
    <source>
        <strain evidence="1">GSM-AAB239-AS_SAM_17_03QT</strain>
        <tissue evidence="1">Leaf</tissue>
    </source>
</reference>
<proteinExistence type="predicted"/>
<dbReference type="PANTHER" id="PTHR42924">
    <property type="entry name" value="EXONUCLEASE"/>
    <property type="match status" value="1"/>
</dbReference>
<organism evidence="1 2">
    <name type="scientific">Iris pallida</name>
    <name type="common">Sweet iris</name>
    <dbReference type="NCBI Taxonomy" id="29817"/>
    <lineage>
        <taxon>Eukaryota</taxon>
        <taxon>Viridiplantae</taxon>
        <taxon>Streptophyta</taxon>
        <taxon>Embryophyta</taxon>
        <taxon>Tracheophyta</taxon>
        <taxon>Spermatophyta</taxon>
        <taxon>Magnoliopsida</taxon>
        <taxon>Liliopsida</taxon>
        <taxon>Asparagales</taxon>
        <taxon>Iridaceae</taxon>
        <taxon>Iridoideae</taxon>
        <taxon>Irideae</taxon>
        <taxon>Iris</taxon>
    </lineage>
</organism>
<dbReference type="InterPro" id="IPR052018">
    <property type="entry name" value="PHP_domain"/>
</dbReference>